<dbReference type="Gene3D" id="3.40.50.1820">
    <property type="entry name" value="alpha/beta hydrolase"/>
    <property type="match status" value="1"/>
</dbReference>
<sequence length="263" mass="30561">MHPTLSKVEQPTIVLIHGFLSSTFSFRRLIPLLVQNYNVIAIDFPPFGKSNKSRRFVYTYQNIASNIIELLEHHHIKKPILVGHSMGGQLCLHIIKQRPKLISKAILLCSSAYLERPKQSIRFSTYLPFFSLYLKHWLSKQGVKSNLLNVVYDPSMIDDEMMLGYEEPFTNKRIFPGLTRLIRHRESDLSPKDVQEIDTECLLIWGKQDRVVPVSIGKRLNKDLKNSKLIILEHTGHLLPEERPEEIYTYINQFVNPSRVVEE</sequence>
<gene>
    <name evidence="2" type="ORF">G4D63_10015</name>
</gene>
<evidence type="ECO:0000259" key="1">
    <source>
        <dbReference type="Pfam" id="PF00561"/>
    </source>
</evidence>
<keyword evidence="2" id="KW-0378">Hydrolase</keyword>
<dbReference type="PANTHER" id="PTHR46438:SF11">
    <property type="entry name" value="LIPASE-RELATED"/>
    <property type="match status" value="1"/>
</dbReference>
<dbReference type="InterPro" id="IPR000073">
    <property type="entry name" value="AB_hydrolase_1"/>
</dbReference>
<protein>
    <submittedName>
        <fullName evidence="2">Alpha/beta hydrolase</fullName>
    </submittedName>
</protein>
<dbReference type="PANTHER" id="PTHR46438">
    <property type="entry name" value="ALPHA/BETA-HYDROLASES SUPERFAMILY PROTEIN"/>
    <property type="match status" value="1"/>
</dbReference>
<dbReference type="Pfam" id="PF00561">
    <property type="entry name" value="Abhydrolase_1"/>
    <property type="match status" value="1"/>
</dbReference>
<evidence type="ECO:0000313" key="2">
    <source>
        <dbReference type="EMBL" id="NEY72058.1"/>
    </source>
</evidence>
<dbReference type="Proteomes" id="UP000481043">
    <property type="component" value="Unassembled WGS sequence"/>
</dbReference>
<dbReference type="GO" id="GO:0016787">
    <property type="term" value="F:hydrolase activity"/>
    <property type="evidence" value="ECO:0007669"/>
    <property type="project" value="UniProtKB-KW"/>
</dbReference>
<dbReference type="EMBL" id="JAAIWM010000003">
    <property type="protein sequence ID" value="NEY72058.1"/>
    <property type="molecule type" value="Genomic_DNA"/>
</dbReference>
<dbReference type="PRINTS" id="PR00412">
    <property type="entry name" value="EPOXHYDRLASE"/>
</dbReference>
<proteinExistence type="predicted"/>
<name>A0A6M0QAJ0_9BACI</name>
<organism evidence="2 3">
    <name type="scientific">Bacillus mesophilus</name>
    <dbReference type="NCBI Taxonomy" id="1808955"/>
    <lineage>
        <taxon>Bacteria</taxon>
        <taxon>Bacillati</taxon>
        <taxon>Bacillota</taxon>
        <taxon>Bacilli</taxon>
        <taxon>Bacillales</taxon>
        <taxon>Bacillaceae</taxon>
        <taxon>Bacillus</taxon>
    </lineage>
</organism>
<feature type="domain" description="AB hydrolase-1" evidence="1">
    <location>
        <begin position="11"/>
        <end position="244"/>
    </location>
</feature>
<dbReference type="SUPFAM" id="SSF53474">
    <property type="entry name" value="alpha/beta-Hydrolases"/>
    <property type="match status" value="1"/>
</dbReference>
<evidence type="ECO:0000313" key="3">
    <source>
        <dbReference type="Proteomes" id="UP000481043"/>
    </source>
</evidence>
<keyword evidence="3" id="KW-1185">Reference proteome</keyword>
<accession>A0A6M0QAJ0</accession>
<comment type="caution">
    <text evidence="2">The sequence shown here is derived from an EMBL/GenBank/DDBJ whole genome shotgun (WGS) entry which is preliminary data.</text>
</comment>
<dbReference type="RefSeq" id="WP_163179891.1">
    <property type="nucleotide sequence ID" value="NZ_JAAIWM010000003.1"/>
</dbReference>
<dbReference type="InterPro" id="IPR029058">
    <property type="entry name" value="AB_hydrolase_fold"/>
</dbReference>
<reference evidence="2 3" key="1">
    <citation type="submission" date="2020-02" db="EMBL/GenBank/DDBJ databases">
        <title>Bacillus aquiflavi sp. nov., isolated from yellow water of strong flavor Chinese baijiu in Yibin region of China.</title>
        <authorList>
            <person name="Xie J."/>
        </authorList>
    </citation>
    <scope>NUCLEOTIDE SEQUENCE [LARGE SCALE GENOMIC DNA]</scope>
    <source>
        <strain evidence="2 3">SA4</strain>
    </source>
</reference>
<dbReference type="PRINTS" id="PR00111">
    <property type="entry name" value="ABHYDROLASE"/>
</dbReference>
<dbReference type="AlphaFoldDB" id="A0A6M0QAJ0"/>
<dbReference type="InterPro" id="IPR000639">
    <property type="entry name" value="Epox_hydrolase-like"/>
</dbReference>